<feature type="binding site" evidence="3">
    <location>
        <position position="302"/>
    </location>
    <ligand>
        <name>Ca(2+)</name>
        <dbReference type="ChEBI" id="CHEBI:29108"/>
    </ligand>
</feature>
<evidence type="ECO:0000256" key="1">
    <source>
        <dbReference type="ARBA" id="ARBA00006586"/>
    </source>
</evidence>
<accession>A0AAX4HNU8</accession>
<evidence type="ECO:0000256" key="3">
    <source>
        <dbReference type="PIRSR" id="PIRSR001227-2"/>
    </source>
</evidence>
<evidence type="ECO:0000313" key="6">
    <source>
        <dbReference type="Proteomes" id="UP001324634"/>
    </source>
</evidence>
<dbReference type="PANTHER" id="PTHR34218:SF4">
    <property type="entry name" value="ACYL-HOMOSERINE LACTONE ACYLASE QUIP"/>
    <property type="match status" value="1"/>
</dbReference>
<evidence type="ECO:0000256" key="4">
    <source>
        <dbReference type="SAM" id="SignalP"/>
    </source>
</evidence>
<comment type="cofactor">
    <cofactor evidence="3">
        <name>Ca(2+)</name>
        <dbReference type="ChEBI" id="CHEBI:29108"/>
    </cofactor>
    <text evidence="3">Binds 1 Ca(2+) ion per dimer.</text>
</comment>
<keyword evidence="5" id="KW-0378">Hydrolase</keyword>
<dbReference type="GO" id="GO:0016811">
    <property type="term" value="F:hydrolase activity, acting on carbon-nitrogen (but not peptide) bonds, in linear amides"/>
    <property type="evidence" value="ECO:0007669"/>
    <property type="project" value="InterPro"/>
</dbReference>
<comment type="similarity">
    <text evidence="1">Belongs to the peptidase S45 family.</text>
</comment>
<dbReference type="InterPro" id="IPR002692">
    <property type="entry name" value="S45"/>
</dbReference>
<dbReference type="InterPro" id="IPR014395">
    <property type="entry name" value="Pen/GL7ACA/AHL_acylase"/>
</dbReference>
<reference evidence="5 6" key="1">
    <citation type="submission" date="2023-11" db="EMBL/GenBank/DDBJ databases">
        <title>Peredibacter starrii A3.12.</title>
        <authorList>
            <person name="Mitchell R.J."/>
        </authorList>
    </citation>
    <scope>NUCLEOTIDE SEQUENCE [LARGE SCALE GENOMIC DNA]</scope>
    <source>
        <strain evidence="5 6">A3.12</strain>
    </source>
</reference>
<dbReference type="EMBL" id="CP139487">
    <property type="protein sequence ID" value="WPU64845.1"/>
    <property type="molecule type" value="Genomic_DNA"/>
</dbReference>
<dbReference type="InterPro" id="IPR023343">
    <property type="entry name" value="Penicillin_amidase_dom1"/>
</dbReference>
<feature type="active site" description="Nucleophile" evidence="2">
    <location>
        <position position="227"/>
    </location>
</feature>
<dbReference type="Proteomes" id="UP001324634">
    <property type="component" value="Chromosome"/>
</dbReference>
<dbReference type="GO" id="GO:0017000">
    <property type="term" value="P:antibiotic biosynthetic process"/>
    <property type="evidence" value="ECO:0007669"/>
    <property type="project" value="InterPro"/>
</dbReference>
<dbReference type="GO" id="GO:0046872">
    <property type="term" value="F:metal ion binding"/>
    <property type="evidence" value="ECO:0007669"/>
    <property type="project" value="UniProtKB-KW"/>
</dbReference>
<dbReference type="EC" id="3.5.1.-" evidence="5"/>
<dbReference type="KEGG" id="psti:SOO65_19305"/>
<organism evidence="5 6">
    <name type="scientific">Peredibacter starrii</name>
    <dbReference type="NCBI Taxonomy" id="28202"/>
    <lineage>
        <taxon>Bacteria</taxon>
        <taxon>Pseudomonadati</taxon>
        <taxon>Bdellovibrionota</taxon>
        <taxon>Bacteriovoracia</taxon>
        <taxon>Bacteriovoracales</taxon>
        <taxon>Bacteriovoracaceae</taxon>
        <taxon>Peredibacter</taxon>
    </lineage>
</organism>
<dbReference type="RefSeq" id="WP_321394430.1">
    <property type="nucleotide sequence ID" value="NZ_CP139487.1"/>
</dbReference>
<gene>
    <name evidence="5" type="ORF">SOO65_19305</name>
</gene>
<dbReference type="PANTHER" id="PTHR34218">
    <property type="entry name" value="PEPTIDASE S45 PENICILLIN AMIDASE"/>
    <property type="match status" value="1"/>
</dbReference>
<keyword evidence="3" id="KW-0106">Calcium</keyword>
<keyword evidence="6" id="KW-1185">Reference proteome</keyword>
<dbReference type="InterPro" id="IPR029055">
    <property type="entry name" value="Ntn_hydrolases_N"/>
</dbReference>
<evidence type="ECO:0000313" key="5">
    <source>
        <dbReference type="EMBL" id="WPU64845.1"/>
    </source>
</evidence>
<dbReference type="PIRSF" id="PIRSF001227">
    <property type="entry name" value="Pen_acylase"/>
    <property type="match status" value="1"/>
</dbReference>
<dbReference type="Gene3D" id="3.60.20.10">
    <property type="entry name" value="Glutamine Phosphoribosylpyrophosphate, subunit 1, domain 1"/>
    <property type="match status" value="1"/>
</dbReference>
<dbReference type="SUPFAM" id="SSF56235">
    <property type="entry name" value="N-terminal nucleophile aminohydrolases (Ntn hydrolases)"/>
    <property type="match status" value="1"/>
</dbReference>
<feature type="chain" id="PRO_5043455588" evidence="4">
    <location>
        <begin position="16"/>
        <end position="693"/>
    </location>
</feature>
<name>A0AAX4HNU8_9BACT</name>
<keyword evidence="4" id="KW-0732">Signal</keyword>
<feature type="signal peptide" evidence="4">
    <location>
        <begin position="1"/>
        <end position="15"/>
    </location>
</feature>
<protein>
    <submittedName>
        <fullName evidence="5">Penicillin acylase family protein</fullName>
        <ecNumber evidence="5">3.5.1.-</ecNumber>
    </submittedName>
</protein>
<keyword evidence="3" id="KW-0479">Metal-binding</keyword>
<proteinExistence type="inferred from homology"/>
<evidence type="ECO:0000256" key="2">
    <source>
        <dbReference type="PIRSR" id="PIRSR001227-1"/>
    </source>
</evidence>
<dbReference type="Gene3D" id="1.10.439.10">
    <property type="entry name" value="Penicillin Amidohydrolase, domain 1"/>
    <property type="match status" value="1"/>
</dbReference>
<sequence length="693" mass="80545">MLYLVLSFFLSSAFAATYECKATFGDLNIPHQKVQNQDEAAYCFGFHHAHDRAWEMDYFRRVGQGRNSEVLGFSQLRSDLMMRLLNLEELANKLWSEFPADRKRLLELYAEGANAGFIEGKRAKEFQDKGYEPEPWKPEHTVLILLLQSFDQTRKTFFRDYEEEKVKAKWGNLTEELFDEDHMPWESTILKEGEYLKKETSKTTSTTHQNVKLWAEFPSVFGVESGSNNWAISAKKSKTGHAILANDPHLDLKTPMFWYWIKLETPEGKVMGASVPGVPVIVSGTNGKVAWGLTNSYLNAADVFFAKDAKDSDVETIRPTVWIKIWFFKVPFMFKSFERLKTGQRILPLETDSDKKLVLRWSGFSLKPEEIFPMFDLYKVNNVDEMNGLLTQIGLPSWNFVFADAKGNIGYHLIGKTYLDRSKNPYGISERTLAEIQNEEFLPVENRPQVLRPKREYVYSANNRHWPSDAAFYGGRGYSYSFRGYRIEEMLKDHEDPEAFKKIQCDRKVVDARFFLPKIQKYLNADEFRNWDMLATNDSKVLPLYRRLLDLTFEKWEVNEYALFKLLDDLDEKQILEFKTLFEMAKNDISNRSWSEVLRLGFAHMSKNESWVFSPELPGVGDSHSVDPGTAKWNEDRKVFEQYSGASMRMIIEMTEAPKIQLVLPGLNRDYTSSPETSPWESWRSCQYTTLAF</sequence>
<dbReference type="AlphaFoldDB" id="A0AAX4HNU8"/>
<dbReference type="Pfam" id="PF01804">
    <property type="entry name" value="Penicil_amidase"/>
    <property type="match status" value="1"/>
</dbReference>